<dbReference type="Gene3D" id="1.10.150.240">
    <property type="entry name" value="Putative phosphatase, domain 2"/>
    <property type="match status" value="1"/>
</dbReference>
<dbReference type="EMBL" id="JBBXMP010000002">
    <property type="protein sequence ID" value="KAL0071853.1"/>
    <property type="molecule type" value="Genomic_DNA"/>
</dbReference>
<dbReference type="SUPFAM" id="SSF56784">
    <property type="entry name" value="HAD-like"/>
    <property type="match status" value="1"/>
</dbReference>
<evidence type="ECO:0000313" key="2">
    <source>
        <dbReference type="Proteomes" id="UP001437256"/>
    </source>
</evidence>
<sequence>MSSTSSHNIEYVLFDLDGLMIDSEKIYTDVTNEILAPFGKEMSWEIKAGCMGKRSFYLWRVLQVLVLTHTHDQFFLIVAERAAAEHLLSFYPDIDLPLESYLQQRNTLQDLRWPTVPLLPGVRKLILHLKKHSIPIAVATGSRRRNYELKTGHLGEIFDLFDGEVVCADDKQWDMKGKPEPDIFLTAAREMLGRDVGKPGDDAISSEQLQERARGLVFEDALPGMQARNPLLLIRYGRLNIISRRAKELACPVLVWVPDSRLLDVKYDGSERPDETLKSLEEFVPEKWGLPPYDS</sequence>
<dbReference type="InterPro" id="IPR023214">
    <property type="entry name" value="HAD_sf"/>
</dbReference>
<reference evidence="1 2" key="1">
    <citation type="submission" date="2024-05" db="EMBL/GenBank/DDBJ databases">
        <title>A draft genome resource for the thread blight pathogen Marasmius tenuissimus strain MS-2.</title>
        <authorList>
            <person name="Yulfo-Soto G.E."/>
            <person name="Baruah I.K."/>
            <person name="Amoako-Attah I."/>
            <person name="Bukari Y."/>
            <person name="Meinhardt L.W."/>
            <person name="Bailey B.A."/>
            <person name="Cohen S.P."/>
        </authorList>
    </citation>
    <scope>NUCLEOTIDE SEQUENCE [LARGE SCALE GENOMIC DNA]</scope>
    <source>
        <strain evidence="1 2">MS-2</strain>
    </source>
</reference>
<comment type="caution">
    <text evidence="1">The sequence shown here is derived from an EMBL/GenBank/DDBJ whole genome shotgun (WGS) entry which is preliminary data.</text>
</comment>
<evidence type="ECO:0000313" key="1">
    <source>
        <dbReference type="EMBL" id="KAL0071853.1"/>
    </source>
</evidence>
<organism evidence="1 2">
    <name type="scientific">Marasmius tenuissimus</name>
    <dbReference type="NCBI Taxonomy" id="585030"/>
    <lineage>
        <taxon>Eukaryota</taxon>
        <taxon>Fungi</taxon>
        <taxon>Dikarya</taxon>
        <taxon>Basidiomycota</taxon>
        <taxon>Agaricomycotina</taxon>
        <taxon>Agaricomycetes</taxon>
        <taxon>Agaricomycetidae</taxon>
        <taxon>Agaricales</taxon>
        <taxon>Marasmiineae</taxon>
        <taxon>Marasmiaceae</taxon>
        <taxon>Marasmius</taxon>
    </lineage>
</organism>
<proteinExistence type="predicted"/>
<protein>
    <submittedName>
        <fullName evidence="1">Uncharacterized protein</fullName>
    </submittedName>
</protein>
<dbReference type="InterPro" id="IPR036412">
    <property type="entry name" value="HAD-like_sf"/>
</dbReference>
<dbReference type="SFLD" id="SFLDS00003">
    <property type="entry name" value="Haloacid_Dehalogenase"/>
    <property type="match status" value="1"/>
</dbReference>
<dbReference type="InterPro" id="IPR023198">
    <property type="entry name" value="PGP-like_dom2"/>
</dbReference>
<dbReference type="Proteomes" id="UP001437256">
    <property type="component" value="Unassembled WGS sequence"/>
</dbReference>
<accession>A0ABR3AFR7</accession>
<name>A0ABR3AFR7_9AGAR</name>
<keyword evidence="2" id="KW-1185">Reference proteome</keyword>
<dbReference type="Pfam" id="PF00702">
    <property type="entry name" value="Hydrolase"/>
    <property type="match status" value="1"/>
</dbReference>
<dbReference type="Gene3D" id="3.40.50.1000">
    <property type="entry name" value="HAD superfamily/HAD-like"/>
    <property type="match status" value="1"/>
</dbReference>
<dbReference type="PANTHER" id="PTHR18901">
    <property type="entry name" value="2-DEOXYGLUCOSE-6-PHOSPHATE PHOSPHATASE 2"/>
    <property type="match status" value="1"/>
</dbReference>
<dbReference type="SFLD" id="SFLDG01129">
    <property type="entry name" value="C1.5:_HAD__Beta-PGM__Phosphata"/>
    <property type="match status" value="1"/>
</dbReference>
<dbReference type="PANTHER" id="PTHR18901:SF38">
    <property type="entry name" value="PSEUDOURIDINE-5'-PHOSPHATASE"/>
    <property type="match status" value="1"/>
</dbReference>
<gene>
    <name evidence="1" type="ORF">AAF712_000775</name>
</gene>